<dbReference type="SUPFAM" id="SSF51126">
    <property type="entry name" value="Pectin lyase-like"/>
    <property type="match status" value="1"/>
</dbReference>
<dbReference type="NCBIfam" id="TIGR02601">
    <property type="entry name" value="autotrns_rpt"/>
    <property type="match status" value="3"/>
</dbReference>
<dbReference type="EMBL" id="ALAO01000084">
    <property type="protein sequence ID" value="EKO40225.1"/>
    <property type="molecule type" value="Genomic_DNA"/>
</dbReference>
<feature type="non-terminal residue" evidence="2">
    <location>
        <position position="1169"/>
    </location>
</feature>
<dbReference type="AlphaFoldDB" id="K6GTH0"/>
<gene>
    <name evidence="2" type="ORF">B193_1046</name>
</gene>
<dbReference type="Pfam" id="PF12951">
    <property type="entry name" value="PATR"/>
    <property type="match status" value="4"/>
</dbReference>
<name>K6GTH0_9BACT</name>
<comment type="caution">
    <text evidence="2">The sequence shown here is derived from an EMBL/GenBank/DDBJ whole genome shotgun (WGS) entry which is preliminary data.</text>
</comment>
<evidence type="ECO:0000313" key="3">
    <source>
        <dbReference type="Proteomes" id="UP000006272"/>
    </source>
</evidence>
<evidence type="ECO:0000256" key="1">
    <source>
        <dbReference type="ARBA" id="ARBA00022729"/>
    </source>
</evidence>
<organism evidence="2 3">
    <name type="scientific">Solidesulfovibrio magneticus str. Maddingley MBC34</name>
    <dbReference type="NCBI Taxonomy" id="1206767"/>
    <lineage>
        <taxon>Bacteria</taxon>
        <taxon>Pseudomonadati</taxon>
        <taxon>Thermodesulfobacteriota</taxon>
        <taxon>Desulfovibrionia</taxon>
        <taxon>Desulfovibrionales</taxon>
        <taxon>Desulfovibrionaceae</taxon>
        <taxon>Solidesulfovibrio</taxon>
    </lineage>
</organism>
<accession>K6GTH0</accession>
<dbReference type="InterPro" id="IPR012332">
    <property type="entry name" value="Autotransporter_pectin_lyase_C"/>
</dbReference>
<dbReference type="InterPro" id="IPR013425">
    <property type="entry name" value="Autotrns_rpt"/>
</dbReference>
<keyword evidence="1" id="KW-0732">Signal</keyword>
<dbReference type="InterPro" id="IPR011050">
    <property type="entry name" value="Pectin_lyase_fold/virulence"/>
</dbReference>
<dbReference type="Gene3D" id="2.160.20.20">
    <property type="match status" value="1"/>
</dbReference>
<proteinExistence type="predicted"/>
<protein>
    <submittedName>
        <fullName evidence="2">Autotransporter-associated beta strand repeat containing protein</fullName>
    </submittedName>
</protein>
<reference evidence="2 3" key="1">
    <citation type="submission" date="2012-07" db="EMBL/GenBank/DDBJ databases">
        <title>Draft genome sequence of Desulfovibrio magneticus str. Maddingley MBC34 obtained from a metagenomic sequence of a methanogenic enrichment isolated from coal-seam formation water in Victoria, Australia.</title>
        <authorList>
            <person name="Greenfield P."/>
            <person name="Hendry P."/>
            <person name="Li D."/>
            <person name="Rosewarne C.P."/>
            <person name="Tran-Dinh N."/>
            <person name="Elbourne L.D.H."/>
            <person name="Paulsen I.T."/>
            <person name="Midgley D.J."/>
        </authorList>
    </citation>
    <scope>NUCLEOTIDE SEQUENCE [LARGE SCALE GENOMIC DNA]</scope>
    <source>
        <strain evidence="3">Maddingley MBC34</strain>
    </source>
</reference>
<dbReference type="Proteomes" id="UP000006272">
    <property type="component" value="Unassembled WGS sequence"/>
</dbReference>
<sequence>MLLAVAPARADDLLVTKYSSVAPGLTGTLPYALAQPTSSSNTIYFGLPVLGGTTITLDDPLYIDCAVSLRNVINHTVTINQTSRYDALYVSTSDPFSIGGDYPIDISLTYGDAIVAGIVANYSTSLNIGSFGKNVTLTTTATTGNAYGLLTYYDNNSGDITISSGLSGTISASAASGSAWGLKSGMSGDYAYKSIAISGGLSGTVTAVAAGSGLARGMQGQNITIDTLSGTVAATTTGSGYAYALEAFNGNTSGTLTIGTLSGEVTATSAGGQAFGLYGYSAISITGDLTKEGSVSATGSALAYGLYTASYDIAITGKLAGTVTASAASAYGFGAGGNITIAGGLTSDGSVTATGVTSAWGMNAAYGSLTIQKGLAGSVASEATSSSSGAVAYGLSAAYGALNITGGLSGTITATAKYGDAGKAYALYTSSGAISIDTVTSTGKIEATAGDGGYAYAIYAASGTISVTGDMAGEIKASATSTNSTAFASGIAAEAGSITISGGLSRKVSATVTAATFGSGYAYGLMSKTGITIDAVASTGSVEATISSAGFSGSAYGLYASSGTISITNDLAGSVAATATASTVGIGVAYGLSASDDISLGSLSGTVTATGGATAYGLQSSGANISITGALSGTVTAKTTNEDLGTAYGLYAGGNINGGDTSTALVVSGTIDARAFGPAYAVYAAGSVNLSVTGSLIGYDTLDANGYAIYAGSSGSSVTLDLAAAASTSLVGKVHLTGGTLTLLGTTLGTNSADNLFEGVTSLVVGDETHTISWTLNPAYANRSSFEDLTIKANAALSINEYVSITSFIAIADEGTLTWDTANGDKDVSTAISGSGTLTKTGIHTLTLSGAYNSLTGATIVSAGTLKAGAAGAFSSGSAVSVATDATLALNSHNQTIAGLSGDGSVTLGSATLTVNTASGVTSTFSGILSGTGGLTKSGNGTLALSGANAYTGATTVSAGTLTVTSTGSLDTNSITVASGATLDFSGSPTSLTNLTSLTNSGTINLTSALTFSDADCTIISTGSILAASATDIAIQLGAGNDRVTLGPGATVRGIIDGGDGTNTLSLVGSVSLDGKVRHFQNLIKQDAGSWTITGDVALTESLTVSAGNLTLEGGLTATSVSIASGASLTWANASAAAYSGVISGDGSLIKSGAGALTLSGANTSTGAT</sequence>
<evidence type="ECO:0000313" key="2">
    <source>
        <dbReference type="EMBL" id="EKO40225.1"/>
    </source>
</evidence>